<dbReference type="KEGG" id="scas:SACC_01740"/>
<reference evidence="10 11" key="1">
    <citation type="journal article" date="2022" name="Microbiol. Resour. Announc.">
        <title>Complete Genome Sequence of the Hyperthermophilic and Acidophilic Archaeon Saccharolobus caldissimus Strain HS-3T.</title>
        <authorList>
            <person name="Sakai H.D."/>
            <person name="Kurosawa N."/>
        </authorList>
    </citation>
    <scope>NUCLEOTIDE SEQUENCE [LARGE SCALE GENOMIC DNA]</scope>
    <source>
        <strain evidence="10 11">JCM32116</strain>
    </source>
</reference>
<keyword evidence="2 7" id="KW-0963">Cytoplasm</keyword>
<dbReference type="GO" id="GO:1904047">
    <property type="term" value="F:S-adenosyl-L-methionine binding"/>
    <property type="evidence" value="ECO:0007669"/>
    <property type="project" value="UniProtKB-UniRule"/>
</dbReference>
<evidence type="ECO:0000259" key="8">
    <source>
        <dbReference type="Pfam" id="PF04034"/>
    </source>
</evidence>
<organism evidence="10 11">
    <name type="scientific">Saccharolobus caldissimus</name>
    <dbReference type="NCBI Taxonomy" id="1702097"/>
    <lineage>
        <taxon>Archaea</taxon>
        <taxon>Thermoproteota</taxon>
        <taxon>Thermoprotei</taxon>
        <taxon>Sulfolobales</taxon>
        <taxon>Sulfolobaceae</taxon>
        <taxon>Saccharolobus</taxon>
    </lineage>
</organism>
<gene>
    <name evidence="10" type="ORF">SACC_01740</name>
</gene>
<comment type="subcellular location">
    <subcellularLocation>
        <location evidence="7">Cytoplasm</location>
    </subcellularLocation>
</comment>
<evidence type="ECO:0000259" key="9">
    <source>
        <dbReference type="Pfam" id="PF04068"/>
    </source>
</evidence>
<dbReference type="EMBL" id="AP025226">
    <property type="protein sequence ID" value="BDB97157.1"/>
    <property type="molecule type" value="Genomic_DNA"/>
</dbReference>
<dbReference type="AlphaFoldDB" id="A0AAQ4CMX6"/>
<dbReference type="GO" id="GO:0106388">
    <property type="term" value="F:rRNA small subunit aminocarboxypropyltransferase activity"/>
    <property type="evidence" value="ECO:0007669"/>
    <property type="project" value="UniProtKB-EC"/>
</dbReference>
<comment type="similarity">
    <text evidence="7">Belongs to the TDD superfamily. TSR3 family.</text>
</comment>
<dbReference type="InterPro" id="IPR007209">
    <property type="entry name" value="RNaseL-inhib-like_metal-bd_dom"/>
</dbReference>
<name>A0AAQ4CMX6_9CREN</name>
<proteinExistence type="inferred from homology"/>
<feature type="domain" description="RNase L inhibitor RLI-like possible metal-binding" evidence="9">
    <location>
        <begin position="1"/>
        <end position="31"/>
    </location>
</feature>
<dbReference type="GO" id="GO:0005737">
    <property type="term" value="C:cytoplasm"/>
    <property type="evidence" value="ECO:0007669"/>
    <property type="project" value="UniProtKB-SubCell"/>
</dbReference>
<keyword evidence="5 7" id="KW-0808">Transferase</keyword>
<dbReference type="GO" id="GO:0000455">
    <property type="term" value="P:enzyme-directed rRNA pseudouridine synthesis"/>
    <property type="evidence" value="ECO:0007669"/>
    <property type="project" value="UniProtKB-UniRule"/>
</dbReference>
<evidence type="ECO:0000256" key="1">
    <source>
        <dbReference type="ARBA" id="ARBA00014114"/>
    </source>
</evidence>
<comment type="catalytic activity">
    <reaction evidence="7">
        <text>an N(1)-methylpseudouridine in rRNA + S-adenosyl-L-methionine = N(1)-methyl-N(3)-[(3S)-3-amino-3-carboxypropyl]pseudouridine in rRNA + S-methyl-5'-thioadenosine + H(+)</text>
        <dbReference type="Rhea" id="RHEA:63296"/>
        <dbReference type="Rhea" id="RHEA-COMP:11634"/>
        <dbReference type="Rhea" id="RHEA-COMP:16310"/>
        <dbReference type="ChEBI" id="CHEBI:15378"/>
        <dbReference type="ChEBI" id="CHEBI:17509"/>
        <dbReference type="ChEBI" id="CHEBI:59789"/>
        <dbReference type="ChEBI" id="CHEBI:74890"/>
        <dbReference type="ChEBI" id="CHEBI:146234"/>
        <dbReference type="EC" id="2.5.1.157"/>
    </reaction>
</comment>
<dbReference type="PANTHER" id="PTHR20426:SF0">
    <property type="entry name" value="18S RRNA AMINOCARBOXYPROPYLTRANSFERASE"/>
    <property type="match status" value="1"/>
</dbReference>
<keyword evidence="6 7" id="KW-0949">S-adenosyl-L-methionine</keyword>
<comment type="function">
    <text evidence="7">Aminocarboxypropyltransferase that catalyzes the aminocarboxypropyl transfer on pseudouridine corresponding to position 914 in M.jannaschii 16S rRNA. It constitutes the last step in biosynthesis of the hypermodified N1-methyl-N3-(3-amino-3-carboxypropyl) pseudouridine (m1acp3-Psi).</text>
</comment>
<keyword evidence="3 7" id="KW-0690">Ribosome biogenesis</keyword>
<feature type="binding site" evidence="7">
    <location>
        <position position="85"/>
    </location>
    <ligand>
        <name>S-adenosyl-L-methionine</name>
        <dbReference type="ChEBI" id="CHEBI:59789"/>
    </ligand>
</feature>
<accession>A0AAQ4CMX6</accession>
<evidence type="ECO:0000256" key="2">
    <source>
        <dbReference type="ARBA" id="ARBA00022490"/>
    </source>
</evidence>
<comment type="caution">
    <text evidence="7">Lacks conserved residue(s) required for the propagation of feature annotation.</text>
</comment>
<evidence type="ECO:0000256" key="4">
    <source>
        <dbReference type="ARBA" id="ARBA00022552"/>
    </source>
</evidence>
<dbReference type="Pfam" id="PF04034">
    <property type="entry name" value="Ribo_biogen_C"/>
    <property type="match status" value="1"/>
</dbReference>
<sequence length="168" mass="19368">MRIFVIEFEQDDPKKCTAKRMIRNGIATSTKKPIGIILNPISKRVLSIDDREIIERKGLTVLDSSWNKSDEKFFRKYESKLSRRLPFLLAGNPINYAKPFKLSSLEAVSASLIIIGEKELGLQLLSLVKWGLTFYKLNENLFELYYKRNEREILEIESQILGEIMGGP</sequence>
<dbReference type="InterPro" id="IPR007177">
    <property type="entry name" value="Tsr3_C"/>
</dbReference>
<keyword evidence="4 7" id="KW-0698">rRNA processing</keyword>
<evidence type="ECO:0000256" key="3">
    <source>
        <dbReference type="ARBA" id="ARBA00022517"/>
    </source>
</evidence>
<protein>
    <recommendedName>
        <fullName evidence="1 7">16S rRNA aminocarboxypropyltransferase</fullName>
        <ecNumber evidence="7">2.5.1.157</ecNumber>
    </recommendedName>
</protein>
<dbReference type="Proteomes" id="UP001319921">
    <property type="component" value="Chromosome"/>
</dbReference>
<feature type="binding site" evidence="7">
    <location>
        <position position="62"/>
    </location>
    <ligand>
        <name>S-adenosyl-L-methionine</name>
        <dbReference type="ChEBI" id="CHEBI:59789"/>
    </ligand>
</feature>
<keyword evidence="11" id="KW-1185">Reference proteome</keyword>
<evidence type="ECO:0000256" key="6">
    <source>
        <dbReference type="ARBA" id="ARBA00022691"/>
    </source>
</evidence>
<feature type="binding site" evidence="7">
    <location>
        <position position="17"/>
    </location>
    <ligand>
        <name>S-adenosyl-L-methionine</name>
        <dbReference type="ChEBI" id="CHEBI:59789"/>
    </ligand>
</feature>
<dbReference type="Pfam" id="PF04068">
    <property type="entry name" value="Fer4_RLI"/>
    <property type="match status" value="1"/>
</dbReference>
<dbReference type="EC" id="2.5.1.157" evidence="7"/>
<dbReference type="HAMAP" id="MF_01116">
    <property type="entry name" value="TSR3"/>
    <property type="match status" value="1"/>
</dbReference>
<dbReference type="NCBIfam" id="NF002621">
    <property type="entry name" value="PRK02287.1"/>
    <property type="match status" value="1"/>
</dbReference>
<dbReference type="InterPro" id="IPR022968">
    <property type="entry name" value="Tsr3-like"/>
</dbReference>
<feature type="domain" description="16S/18S rRNA aminocarboxypropyltransferase Tsr3 C-terminal" evidence="8">
    <location>
        <begin position="36"/>
        <end position="160"/>
    </location>
</feature>
<dbReference type="PANTHER" id="PTHR20426">
    <property type="entry name" value="RIBOSOME BIOGENESIS PROTEIN TSR3 HOMOLOG"/>
    <property type="match status" value="1"/>
</dbReference>
<evidence type="ECO:0000256" key="5">
    <source>
        <dbReference type="ARBA" id="ARBA00022679"/>
    </source>
</evidence>
<evidence type="ECO:0000313" key="11">
    <source>
        <dbReference type="Proteomes" id="UP001319921"/>
    </source>
</evidence>
<evidence type="ECO:0000313" key="10">
    <source>
        <dbReference type="EMBL" id="BDB97157.1"/>
    </source>
</evidence>
<feature type="binding site" evidence="7">
    <location>
        <position position="104"/>
    </location>
    <ligand>
        <name>S-adenosyl-L-methionine</name>
        <dbReference type="ChEBI" id="CHEBI:59789"/>
    </ligand>
</feature>
<evidence type="ECO:0000256" key="7">
    <source>
        <dbReference type="HAMAP-Rule" id="MF_01116"/>
    </source>
</evidence>